<organism evidence="5 6">
    <name type="scientific">Diabrotica balteata</name>
    <name type="common">Banded cucumber beetle</name>
    <dbReference type="NCBI Taxonomy" id="107213"/>
    <lineage>
        <taxon>Eukaryota</taxon>
        <taxon>Metazoa</taxon>
        <taxon>Ecdysozoa</taxon>
        <taxon>Arthropoda</taxon>
        <taxon>Hexapoda</taxon>
        <taxon>Insecta</taxon>
        <taxon>Pterygota</taxon>
        <taxon>Neoptera</taxon>
        <taxon>Endopterygota</taxon>
        <taxon>Coleoptera</taxon>
        <taxon>Polyphaga</taxon>
        <taxon>Cucujiformia</taxon>
        <taxon>Chrysomeloidea</taxon>
        <taxon>Chrysomelidae</taxon>
        <taxon>Galerucinae</taxon>
        <taxon>Diabroticina</taxon>
        <taxon>Diabroticites</taxon>
        <taxon>Diabrotica</taxon>
    </lineage>
</organism>
<dbReference type="InterPro" id="IPR013783">
    <property type="entry name" value="Ig-like_fold"/>
</dbReference>
<dbReference type="Pfam" id="PF07679">
    <property type="entry name" value="I-set"/>
    <property type="match status" value="1"/>
</dbReference>
<evidence type="ECO:0000313" key="6">
    <source>
        <dbReference type="Proteomes" id="UP001153709"/>
    </source>
</evidence>
<dbReference type="GO" id="GO:0043025">
    <property type="term" value="C:neuronal cell body"/>
    <property type="evidence" value="ECO:0007669"/>
    <property type="project" value="TreeGrafter"/>
</dbReference>
<dbReference type="GO" id="GO:0008046">
    <property type="term" value="F:axon guidance receptor activity"/>
    <property type="evidence" value="ECO:0007669"/>
    <property type="project" value="TreeGrafter"/>
</dbReference>
<dbReference type="PANTHER" id="PTHR45080:SF4">
    <property type="entry name" value="GH03113P"/>
    <property type="match status" value="1"/>
</dbReference>
<dbReference type="PANTHER" id="PTHR45080">
    <property type="entry name" value="CONTACTIN 5"/>
    <property type="match status" value="1"/>
</dbReference>
<dbReference type="FunFam" id="2.60.40.10:FF:000032">
    <property type="entry name" value="palladin isoform X1"/>
    <property type="match status" value="1"/>
</dbReference>
<evidence type="ECO:0000259" key="3">
    <source>
        <dbReference type="SMART" id="SM00408"/>
    </source>
</evidence>
<dbReference type="GO" id="GO:0030424">
    <property type="term" value="C:axon"/>
    <property type="evidence" value="ECO:0007669"/>
    <property type="project" value="TreeGrafter"/>
</dbReference>
<dbReference type="SMART" id="SM00409">
    <property type="entry name" value="IG"/>
    <property type="match status" value="2"/>
</dbReference>
<dbReference type="EMBL" id="OU898284">
    <property type="protein sequence ID" value="CAG9841111.1"/>
    <property type="molecule type" value="Genomic_DNA"/>
</dbReference>
<dbReference type="Gene3D" id="2.60.40.10">
    <property type="entry name" value="Immunoglobulins"/>
    <property type="match status" value="2"/>
</dbReference>
<feature type="domain" description="Immunoglobulin" evidence="4">
    <location>
        <begin position="122"/>
        <end position="206"/>
    </location>
</feature>
<dbReference type="InterPro" id="IPR003598">
    <property type="entry name" value="Ig_sub2"/>
</dbReference>
<dbReference type="InterPro" id="IPR003599">
    <property type="entry name" value="Ig_sub"/>
</dbReference>
<evidence type="ECO:0000259" key="4">
    <source>
        <dbReference type="SMART" id="SM00409"/>
    </source>
</evidence>
<feature type="domain" description="Immunoglobulin subtype 2" evidence="3">
    <location>
        <begin position="27"/>
        <end position="100"/>
    </location>
</feature>
<keyword evidence="6" id="KW-1185">Reference proteome</keyword>
<reference evidence="5" key="1">
    <citation type="submission" date="2022-01" db="EMBL/GenBank/DDBJ databases">
        <authorList>
            <person name="King R."/>
        </authorList>
    </citation>
    <scope>NUCLEOTIDE SEQUENCE</scope>
</reference>
<gene>
    <name evidence="5" type="ORF">DIABBA_LOCUS13702</name>
</gene>
<feature type="domain" description="Immunoglobulin subtype 2" evidence="3">
    <location>
        <begin position="128"/>
        <end position="195"/>
    </location>
</feature>
<dbReference type="AlphaFoldDB" id="A0A9N9XIB7"/>
<accession>A0A9N9XIB7</accession>
<dbReference type="SMART" id="SM00408">
    <property type="entry name" value="IGc2"/>
    <property type="match status" value="2"/>
</dbReference>
<dbReference type="GO" id="GO:0050808">
    <property type="term" value="P:synapse organization"/>
    <property type="evidence" value="ECO:0007669"/>
    <property type="project" value="TreeGrafter"/>
</dbReference>
<dbReference type="SUPFAM" id="SSF48726">
    <property type="entry name" value="Immunoglobulin"/>
    <property type="match status" value="2"/>
</dbReference>
<feature type="domain" description="Immunoglobulin" evidence="4">
    <location>
        <begin position="18"/>
        <end position="113"/>
    </location>
</feature>
<dbReference type="GO" id="GO:0007156">
    <property type="term" value="P:homophilic cell adhesion via plasma membrane adhesion molecules"/>
    <property type="evidence" value="ECO:0007669"/>
    <property type="project" value="TreeGrafter"/>
</dbReference>
<protein>
    <submittedName>
        <fullName evidence="5">Uncharacterized protein</fullName>
    </submittedName>
</protein>
<dbReference type="OrthoDB" id="10062932at2759"/>
<evidence type="ECO:0000313" key="5">
    <source>
        <dbReference type="EMBL" id="CAG9841111.1"/>
    </source>
</evidence>
<dbReference type="GO" id="GO:0005886">
    <property type="term" value="C:plasma membrane"/>
    <property type="evidence" value="ECO:0007669"/>
    <property type="project" value="TreeGrafter"/>
</dbReference>
<name>A0A9N9XIB7_DIABA</name>
<dbReference type="InterPro" id="IPR050958">
    <property type="entry name" value="Cell_Adh-Cytoskel_Orgn"/>
</dbReference>
<dbReference type="CDD" id="cd00096">
    <property type="entry name" value="Ig"/>
    <property type="match status" value="2"/>
</dbReference>
<evidence type="ECO:0000256" key="1">
    <source>
        <dbReference type="ARBA" id="ARBA00023157"/>
    </source>
</evidence>
<sequence length="223" mass="25244">MLLTSGVFDRSAGSITWRLTNFCKPEGPGSLMLLASDVFDEAHAKSVRWYKDEDLIADSANESLTPPDRHMLWENGSLEILYVQPEETGEYTCEILRSEPWGPVRQKHAIEVLHPPEMLTSRSWIHTAPGHRVQIDCKVSSDPQATVNWLKGEVPVHLDNRVVSMIDGDKHTLLIRNVQRSDFGIYTCRAINELGQGELAIQLSGMFHFFKAKVTYNHKRTSS</sequence>
<evidence type="ECO:0000256" key="2">
    <source>
        <dbReference type="ARBA" id="ARBA00023319"/>
    </source>
</evidence>
<keyword evidence="1" id="KW-1015">Disulfide bond</keyword>
<dbReference type="Proteomes" id="UP001153709">
    <property type="component" value="Chromosome 9"/>
</dbReference>
<proteinExistence type="predicted"/>
<keyword evidence="2" id="KW-0393">Immunoglobulin domain</keyword>
<dbReference type="InterPro" id="IPR013098">
    <property type="entry name" value="Ig_I-set"/>
</dbReference>
<dbReference type="InterPro" id="IPR036179">
    <property type="entry name" value="Ig-like_dom_sf"/>
</dbReference>